<name>A0ABZ0WAI1_9BACT</name>
<reference evidence="2 3" key="1">
    <citation type="submission" date="2023-12" db="EMBL/GenBank/DDBJ databases">
        <title>Genome sequencing and assembly of bacterial species from a model synthetic community.</title>
        <authorList>
            <person name="Hogle S.L."/>
        </authorList>
    </citation>
    <scope>NUCLEOTIDE SEQUENCE [LARGE SCALE GENOMIC DNA]</scope>
    <source>
        <strain evidence="2 3">HAMBI_3031</strain>
    </source>
</reference>
<feature type="signal peptide" evidence="1">
    <location>
        <begin position="1"/>
        <end position="19"/>
    </location>
</feature>
<dbReference type="Proteomes" id="UP001325680">
    <property type="component" value="Chromosome"/>
</dbReference>
<sequence>MKKVLILLLLSGVALSSKAAIVDTVNIYSNAMKKSIACVVIKPQSYAQTGYFPVVYLLHGAGGKYATWIMRVPELQAYADQYQLMIVCPDGSPDSWYFDSKVNPAVRYETHISTEVPAYIDTHYKTQQNRHGRAITGLSMGGHGGLFLGFRHADTFGACGSMSGGVDIRPFANKWNIQHLIGNPDSTGFDWKDHTVAEAVERYPKDSIAIIFDCGIDDFFYATNKALHQKMLELKIPHDYTERPGGHAWPYWRNSIQYQLLFFRNYFDEMKTRN</sequence>
<keyword evidence="3" id="KW-1185">Reference proteome</keyword>
<organism evidence="2 3">
    <name type="scientific">Niabella yanshanensis</name>
    <dbReference type="NCBI Taxonomy" id="577386"/>
    <lineage>
        <taxon>Bacteria</taxon>
        <taxon>Pseudomonadati</taxon>
        <taxon>Bacteroidota</taxon>
        <taxon>Chitinophagia</taxon>
        <taxon>Chitinophagales</taxon>
        <taxon>Chitinophagaceae</taxon>
        <taxon>Niabella</taxon>
    </lineage>
</organism>
<dbReference type="RefSeq" id="WP_114788948.1">
    <property type="nucleotide sequence ID" value="NZ_CP139960.1"/>
</dbReference>
<dbReference type="GO" id="GO:0016787">
    <property type="term" value="F:hydrolase activity"/>
    <property type="evidence" value="ECO:0007669"/>
    <property type="project" value="UniProtKB-KW"/>
</dbReference>
<gene>
    <name evidence="2" type="ORF">U0035_05015</name>
</gene>
<dbReference type="PANTHER" id="PTHR48098">
    <property type="entry name" value="ENTEROCHELIN ESTERASE-RELATED"/>
    <property type="match status" value="1"/>
</dbReference>
<accession>A0ABZ0WAI1</accession>
<dbReference type="Gene3D" id="3.40.50.1820">
    <property type="entry name" value="alpha/beta hydrolase"/>
    <property type="match status" value="1"/>
</dbReference>
<protein>
    <submittedName>
        <fullName evidence="2">Alpha/beta hydrolase family protein</fullName>
    </submittedName>
</protein>
<evidence type="ECO:0000313" key="3">
    <source>
        <dbReference type="Proteomes" id="UP001325680"/>
    </source>
</evidence>
<dbReference type="Pfam" id="PF00756">
    <property type="entry name" value="Esterase"/>
    <property type="match status" value="1"/>
</dbReference>
<feature type="chain" id="PRO_5046016772" evidence="1">
    <location>
        <begin position="20"/>
        <end position="274"/>
    </location>
</feature>
<dbReference type="PANTHER" id="PTHR48098:SF1">
    <property type="entry name" value="DIACYLGLYCEROL ACYLTRANSFERASE_MYCOLYLTRANSFERASE AG85A"/>
    <property type="match status" value="1"/>
</dbReference>
<keyword evidence="2" id="KW-0378">Hydrolase</keyword>
<dbReference type="EMBL" id="CP139960">
    <property type="protein sequence ID" value="WQD39507.1"/>
    <property type="molecule type" value="Genomic_DNA"/>
</dbReference>
<evidence type="ECO:0000256" key="1">
    <source>
        <dbReference type="SAM" id="SignalP"/>
    </source>
</evidence>
<keyword evidence="1" id="KW-0732">Signal</keyword>
<dbReference type="InterPro" id="IPR050583">
    <property type="entry name" value="Mycobacterial_A85_antigen"/>
</dbReference>
<dbReference type="SUPFAM" id="SSF53474">
    <property type="entry name" value="alpha/beta-Hydrolases"/>
    <property type="match status" value="1"/>
</dbReference>
<dbReference type="InterPro" id="IPR029058">
    <property type="entry name" value="AB_hydrolase_fold"/>
</dbReference>
<evidence type="ECO:0000313" key="2">
    <source>
        <dbReference type="EMBL" id="WQD39507.1"/>
    </source>
</evidence>
<dbReference type="InterPro" id="IPR000801">
    <property type="entry name" value="Esterase-like"/>
</dbReference>
<proteinExistence type="predicted"/>